<dbReference type="Pfam" id="PF02221">
    <property type="entry name" value="E1_DerP2_DerF2"/>
    <property type="match status" value="1"/>
</dbReference>
<dbReference type="InterPro" id="IPR014756">
    <property type="entry name" value="Ig_E-set"/>
</dbReference>
<dbReference type="RefSeq" id="XP_026008233.1">
    <property type="nucleotide sequence ID" value="XM_026152448.1"/>
</dbReference>
<comment type="subcellular location">
    <subcellularLocation>
        <location evidence="1">Secreted</location>
    </subcellularLocation>
</comment>
<dbReference type="Proteomes" id="UP000265100">
    <property type="component" value="Chromosome 19"/>
</dbReference>
<dbReference type="InterPro" id="IPR033916">
    <property type="entry name" value="ML_Npc2-like"/>
</dbReference>
<keyword evidence="11" id="KW-1185">Reference proteome</keyword>
<dbReference type="GO" id="GO:0015485">
    <property type="term" value="F:cholesterol binding"/>
    <property type="evidence" value="ECO:0007669"/>
    <property type="project" value="TreeGrafter"/>
</dbReference>
<dbReference type="PANTHER" id="PTHR11306:SF68">
    <property type="entry name" value="NPC INTRACELLULAR CHOLESTEROL TRANSPORTER 2"/>
    <property type="match status" value="1"/>
</dbReference>
<dbReference type="SMART" id="SM00737">
    <property type="entry name" value="ML"/>
    <property type="match status" value="1"/>
</dbReference>
<dbReference type="STRING" id="8154.ENSACLP00000035355"/>
<proteinExistence type="inferred from homology"/>
<evidence type="ECO:0000259" key="9">
    <source>
        <dbReference type="SMART" id="SM00737"/>
    </source>
</evidence>
<keyword evidence="6" id="KW-1015">Disulfide bond</keyword>
<protein>
    <recommendedName>
        <fullName evidence="3">NPC intracellular cholesterol transporter 2</fullName>
    </recommendedName>
    <alternativeName>
        <fullName evidence="7">Epididymal secretory protein E1</fullName>
    </alternativeName>
</protein>
<dbReference type="OMA" id="QNLFCWE"/>
<reference evidence="10" key="3">
    <citation type="submission" date="2025-09" db="UniProtKB">
        <authorList>
            <consortium name="Ensembl"/>
        </authorList>
    </citation>
    <scope>IDENTIFICATION</scope>
</reference>
<reference evidence="10" key="2">
    <citation type="submission" date="2025-08" db="UniProtKB">
        <authorList>
            <consortium name="Ensembl"/>
        </authorList>
    </citation>
    <scope>IDENTIFICATION</scope>
</reference>
<keyword evidence="5 8" id="KW-0732">Signal</keyword>
<dbReference type="Gene3D" id="2.60.40.770">
    <property type="match status" value="1"/>
</dbReference>
<comment type="similarity">
    <text evidence="2">Belongs to the NPC2 family.</text>
</comment>
<feature type="chain" id="PRO_5044297590" description="NPC intracellular cholesterol transporter 2" evidence="8">
    <location>
        <begin position="19"/>
        <end position="147"/>
    </location>
</feature>
<dbReference type="CDD" id="cd00916">
    <property type="entry name" value="Npc2_like"/>
    <property type="match status" value="1"/>
</dbReference>
<dbReference type="InterPro" id="IPR003172">
    <property type="entry name" value="ML_dom"/>
</dbReference>
<dbReference type="FunFam" id="2.60.40.770:FF:000001">
    <property type="entry name" value="NPC intracellular cholesterol transporter 2"/>
    <property type="match status" value="1"/>
</dbReference>
<dbReference type="GO" id="GO:0033344">
    <property type="term" value="P:cholesterol efflux"/>
    <property type="evidence" value="ECO:0007669"/>
    <property type="project" value="TreeGrafter"/>
</dbReference>
<organism evidence="10 11">
    <name type="scientific">Astatotilapia calliptera</name>
    <name type="common">Eastern happy</name>
    <name type="synonym">Chromis callipterus</name>
    <dbReference type="NCBI Taxonomy" id="8154"/>
    <lineage>
        <taxon>Eukaryota</taxon>
        <taxon>Metazoa</taxon>
        <taxon>Chordata</taxon>
        <taxon>Craniata</taxon>
        <taxon>Vertebrata</taxon>
        <taxon>Euteleostomi</taxon>
        <taxon>Actinopterygii</taxon>
        <taxon>Neopterygii</taxon>
        <taxon>Teleostei</taxon>
        <taxon>Neoteleostei</taxon>
        <taxon>Acanthomorphata</taxon>
        <taxon>Ovalentaria</taxon>
        <taxon>Cichlomorphae</taxon>
        <taxon>Cichliformes</taxon>
        <taxon>Cichlidae</taxon>
        <taxon>African cichlids</taxon>
        <taxon>Pseudocrenilabrinae</taxon>
        <taxon>Haplochromini</taxon>
        <taxon>Astatotilapia</taxon>
    </lineage>
</organism>
<dbReference type="Bgee" id="ENSACLG00000023844">
    <property type="expression patterns" value="Expressed in testis and 8 other cell types or tissues"/>
</dbReference>
<name>A0A3P8R0A5_ASTCA</name>
<feature type="domain" description="MD-2-related lipid-recognition" evidence="9">
    <location>
        <begin position="23"/>
        <end position="144"/>
    </location>
</feature>
<evidence type="ECO:0000256" key="7">
    <source>
        <dbReference type="ARBA" id="ARBA00032516"/>
    </source>
</evidence>
<evidence type="ECO:0000256" key="6">
    <source>
        <dbReference type="ARBA" id="ARBA00023157"/>
    </source>
</evidence>
<accession>A0A3P8R0A5</accession>
<evidence type="ECO:0000313" key="10">
    <source>
        <dbReference type="Ensembl" id="ENSACLP00000035355.2"/>
    </source>
</evidence>
<dbReference type="SUPFAM" id="SSF81296">
    <property type="entry name" value="E set domains"/>
    <property type="match status" value="1"/>
</dbReference>
<evidence type="ECO:0000256" key="5">
    <source>
        <dbReference type="ARBA" id="ARBA00022729"/>
    </source>
</evidence>
<dbReference type="PROSITE" id="PS51257">
    <property type="entry name" value="PROKAR_LIPOPROTEIN"/>
    <property type="match status" value="1"/>
</dbReference>
<dbReference type="GO" id="GO:0032367">
    <property type="term" value="P:intracellular cholesterol transport"/>
    <property type="evidence" value="ECO:0007669"/>
    <property type="project" value="InterPro"/>
</dbReference>
<reference evidence="10" key="1">
    <citation type="submission" date="2018-05" db="EMBL/GenBank/DDBJ databases">
        <authorList>
            <person name="Datahose"/>
        </authorList>
    </citation>
    <scope>NUCLEOTIDE SEQUENCE</scope>
</reference>
<evidence type="ECO:0000256" key="4">
    <source>
        <dbReference type="ARBA" id="ARBA00022525"/>
    </source>
</evidence>
<keyword evidence="4" id="KW-0964">Secreted</keyword>
<dbReference type="PANTHER" id="PTHR11306">
    <property type="entry name" value="NIEMANN PICK TYPE C2 PROTEIN NPC2-RELATED"/>
    <property type="match status" value="1"/>
</dbReference>
<evidence type="ECO:0000313" key="11">
    <source>
        <dbReference type="Proteomes" id="UP000265100"/>
    </source>
</evidence>
<feature type="signal peptide" evidence="8">
    <location>
        <begin position="1"/>
        <end position="18"/>
    </location>
</feature>
<dbReference type="Ensembl" id="ENSACLT00000036185.2">
    <property type="protein sequence ID" value="ENSACLP00000035355.2"/>
    <property type="gene ID" value="ENSACLG00000023844.2"/>
</dbReference>
<evidence type="ECO:0000256" key="8">
    <source>
        <dbReference type="SAM" id="SignalP"/>
    </source>
</evidence>
<dbReference type="InterPro" id="IPR039670">
    <property type="entry name" value="NPC2-like"/>
</dbReference>
<evidence type="ECO:0000256" key="2">
    <source>
        <dbReference type="ARBA" id="ARBA00006370"/>
    </source>
</evidence>
<sequence>MDARTSFIVLCLIGFSCAETVKFLDCGSVSGKVVTVEITPCPSQPCKLKRGDSYTVNVTFTSAVPSQESTAVVHGVIAGVPIPFAIPIVDGCKSGIECPIQNGQTYHYVATLPVKDEYPALKLVVEWELRDDNTKDLFCIKFPVQLV</sequence>
<dbReference type="AlphaFoldDB" id="A0A3P8R0A5"/>
<dbReference type="GO" id="GO:0007399">
    <property type="term" value="P:nervous system development"/>
    <property type="evidence" value="ECO:0007669"/>
    <property type="project" value="UniProtKB-ARBA"/>
</dbReference>
<gene>
    <name evidence="10" type="primary">NPC2</name>
</gene>
<evidence type="ECO:0000256" key="3">
    <source>
        <dbReference type="ARBA" id="ARBA00021477"/>
    </source>
</evidence>
<evidence type="ECO:0000256" key="1">
    <source>
        <dbReference type="ARBA" id="ARBA00004613"/>
    </source>
</evidence>
<dbReference type="GeneTree" id="ENSGT00390000006223"/>
<dbReference type="GO" id="GO:0005576">
    <property type="term" value="C:extracellular region"/>
    <property type="evidence" value="ECO:0007669"/>
    <property type="project" value="UniProtKB-SubCell"/>
</dbReference>
<dbReference type="GeneID" id="113012324"/>